<dbReference type="GO" id="GO:0035091">
    <property type="term" value="F:phosphatidylinositol binding"/>
    <property type="evidence" value="ECO:0007669"/>
    <property type="project" value="TreeGrafter"/>
</dbReference>
<dbReference type="InterPro" id="IPR015404">
    <property type="entry name" value="Vps5_C"/>
</dbReference>
<dbReference type="Gene3D" id="1.20.1270.60">
    <property type="entry name" value="Arfaptin homology (AH) domain/BAR domain"/>
    <property type="match status" value="1"/>
</dbReference>
<evidence type="ECO:0000256" key="11">
    <source>
        <dbReference type="SAM" id="Coils"/>
    </source>
</evidence>
<dbReference type="SUPFAM" id="SSF103657">
    <property type="entry name" value="BAR/IMD domain-like"/>
    <property type="match status" value="1"/>
</dbReference>
<gene>
    <name evidence="13" type="ORF">BDK51DRAFT_32679</name>
</gene>
<reference evidence="14" key="1">
    <citation type="journal article" date="2018" name="Nat. Microbiol.">
        <title>Leveraging single-cell genomics to expand the fungal tree of life.</title>
        <authorList>
            <person name="Ahrendt S.R."/>
            <person name="Quandt C.A."/>
            <person name="Ciobanu D."/>
            <person name="Clum A."/>
            <person name="Salamov A."/>
            <person name="Andreopoulos B."/>
            <person name="Cheng J.F."/>
            <person name="Woyke T."/>
            <person name="Pelin A."/>
            <person name="Henrissat B."/>
            <person name="Reynolds N.K."/>
            <person name="Benny G.L."/>
            <person name="Smith M.E."/>
            <person name="James T.Y."/>
            <person name="Grigoriev I.V."/>
        </authorList>
    </citation>
    <scope>NUCLEOTIDE SEQUENCE [LARGE SCALE GENOMIC DNA]</scope>
</reference>
<proteinExistence type="inferred from homology"/>
<accession>A0A4P9W187</accession>
<keyword evidence="14" id="KW-1185">Reference proteome</keyword>
<dbReference type="InterPro" id="IPR027267">
    <property type="entry name" value="AH/BAR_dom_sf"/>
</dbReference>
<keyword evidence="9" id="KW-0333">Golgi apparatus</keyword>
<evidence type="ECO:0000256" key="8">
    <source>
        <dbReference type="ARBA" id="ARBA00022927"/>
    </source>
</evidence>
<comment type="similarity">
    <text evidence="4">Belongs to the sorting nexin family.</text>
</comment>
<dbReference type="GO" id="GO:0015031">
    <property type="term" value="P:protein transport"/>
    <property type="evidence" value="ECO:0007669"/>
    <property type="project" value="UniProtKB-KW"/>
</dbReference>
<dbReference type="PANTHER" id="PTHR10555:SF170">
    <property type="entry name" value="FI18122P1"/>
    <property type="match status" value="1"/>
</dbReference>
<evidence type="ECO:0000259" key="12">
    <source>
        <dbReference type="Pfam" id="PF09325"/>
    </source>
</evidence>
<keyword evidence="7" id="KW-0597">Phosphoprotein</keyword>
<evidence type="ECO:0000313" key="13">
    <source>
        <dbReference type="EMBL" id="RKO85941.1"/>
    </source>
</evidence>
<organism evidence="13 14">
    <name type="scientific">Blyttiomyces helicus</name>
    <dbReference type="NCBI Taxonomy" id="388810"/>
    <lineage>
        <taxon>Eukaryota</taxon>
        <taxon>Fungi</taxon>
        <taxon>Fungi incertae sedis</taxon>
        <taxon>Chytridiomycota</taxon>
        <taxon>Chytridiomycota incertae sedis</taxon>
        <taxon>Chytridiomycetes</taxon>
        <taxon>Chytridiomycetes incertae sedis</taxon>
        <taxon>Blyttiomyces</taxon>
    </lineage>
</organism>
<dbReference type="Proteomes" id="UP000269721">
    <property type="component" value="Unassembled WGS sequence"/>
</dbReference>
<protein>
    <submittedName>
        <fullName evidence="13">Vps5 C terminal like-domain-containing protein</fullName>
    </submittedName>
</protein>
<sequence length="280" mass="31399">VNQKKKEESKGGFMRVFGDAVSSASSGFVKMVEIDPKFESRRAHIDALEVQLRAILKALEAFVKQRKELGVATGEFGESMLSLSKAEANRPVAENLAIFADIQKRIQEVHDKQAKHDVTYLASTVEEYIRIVGSIKLAFNARAQSYQTHQTAVQTLQRKQEALKKQQSASKLRSDKIAAAAKEVEDAERAAAAASRDFDAVSDRLWEELGRCEREKVEAFAEGLKEFLRAGLESQRERGVVEPAENRCLPRIPELILSIPTLQIVAQWESYFSKTHTLPR</sequence>
<dbReference type="GO" id="GO:0030904">
    <property type="term" value="C:retromer complex"/>
    <property type="evidence" value="ECO:0007669"/>
    <property type="project" value="UniProtKB-ARBA"/>
</dbReference>
<evidence type="ECO:0000256" key="10">
    <source>
        <dbReference type="ARBA" id="ARBA00023136"/>
    </source>
</evidence>
<evidence type="ECO:0000313" key="14">
    <source>
        <dbReference type="Proteomes" id="UP000269721"/>
    </source>
</evidence>
<dbReference type="GO" id="GO:0005768">
    <property type="term" value="C:endosome"/>
    <property type="evidence" value="ECO:0007669"/>
    <property type="project" value="TreeGrafter"/>
</dbReference>
<dbReference type="AlphaFoldDB" id="A0A4P9W187"/>
<evidence type="ECO:0000256" key="2">
    <source>
        <dbReference type="ARBA" id="ARBA00004496"/>
    </source>
</evidence>
<dbReference type="GO" id="GO:0005794">
    <property type="term" value="C:Golgi apparatus"/>
    <property type="evidence" value="ECO:0007669"/>
    <property type="project" value="UniProtKB-SubCell"/>
</dbReference>
<feature type="coiled-coil region" evidence="11">
    <location>
        <begin position="146"/>
        <end position="204"/>
    </location>
</feature>
<dbReference type="OrthoDB" id="271164at2759"/>
<evidence type="ECO:0000256" key="1">
    <source>
        <dbReference type="ARBA" id="ARBA00004287"/>
    </source>
</evidence>
<evidence type="ECO:0000256" key="7">
    <source>
        <dbReference type="ARBA" id="ARBA00022553"/>
    </source>
</evidence>
<dbReference type="GO" id="GO:0042147">
    <property type="term" value="P:retrograde transport, endosome to Golgi"/>
    <property type="evidence" value="ECO:0007669"/>
    <property type="project" value="TreeGrafter"/>
</dbReference>
<evidence type="ECO:0000256" key="3">
    <source>
        <dbReference type="ARBA" id="ARBA00004555"/>
    </source>
</evidence>
<name>A0A4P9W187_9FUNG</name>
<dbReference type="FunFam" id="1.20.1270.60:FF:000022">
    <property type="entry name" value="Sorting nexin 3 protein"/>
    <property type="match status" value="1"/>
</dbReference>
<evidence type="ECO:0000256" key="4">
    <source>
        <dbReference type="ARBA" id="ARBA00010883"/>
    </source>
</evidence>
<dbReference type="EMBL" id="KZ998603">
    <property type="protein sequence ID" value="RKO85941.1"/>
    <property type="molecule type" value="Genomic_DNA"/>
</dbReference>
<comment type="subcellular location">
    <subcellularLocation>
        <location evidence="2">Cytoplasm</location>
    </subcellularLocation>
    <subcellularLocation>
        <location evidence="3">Golgi apparatus</location>
    </subcellularLocation>
    <subcellularLocation>
        <location evidence="1">Membrane</location>
        <topology evidence="1">Peripheral membrane protein</topology>
        <orientation evidence="1">Cytoplasmic side</orientation>
    </subcellularLocation>
</comment>
<keyword evidence="10" id="KW-0472">Membrane</keyword>
<keyword evidence="6" id="KW-0963">Cytoplasm</keyword>
<keyword evidence="8" id="KW-0653">Protein transport</keyword>
<dbReference type="GO" id="GO:0005829">
    <property type="term" value="C:cytosol"/>
    <property type="evidence" value="ECO:0007669"/>
    <property type="project" value="GOC"/>
</dbReference>
<dbReference type="PANTHER" id="PTHR10555">
    <property type="entry name" value="SORTING NEXIN"/>
    <property type="match status" value="1"/>
</dbReference>
<evidence type="ECO:0000256" key="6">
    <source>
        <dbReference type="ARBA" id="ARBA00022490"/>
    </source>
</evidence>
<evidence type="ECO:0000256" key="9">
    <source>
        <dbReference type="ARBA" id="ARBA00023034"/>
    </source>
</evidence>
<feature type="domain" description="Sorting nexin/Vps5-like C-terminal" evidence="12">
    <location>
        <begin position="15"/>
        <end position="237"/>
    </location>
</feature>
<dbReference type="GO" id="GO:0045053">
    <property type="term" value="P:protein retention in Golgi apparatus"/>
    <property type="evidence" value="ECO:0007669"/>
    <property type="project" value="TreeGrafter"/>
</dbReference>
<feature type="non-terminal residue" evidence="13">
    <location>
        <position position="1"/>
    </location>
</feature>
<keyword evidence="11" id="KW-0175">Coiled coil</keyword>
<dbReference type="Pfam" id="PF09325">
    <property type="entry name" value="Vps5"/>
    <property type="match status" value="1"/>
</dbReference>
<evidence type="ECO:0000256" key="5">
    <source>
        <dbReference type="ARBA" id="ARBA00022448"/>
    </source>
</evidence>
<keyword evidence="5" id="KW-0813">Transport</keyword>